<comment type="caution">
    <text evidence="1">The sequence shown here is derived from an EMBL/GenBank/DDBJ whole genome shotgun (WGS) entry which is preliminary data.</text>
</comment>
<reference evidence="1 2" key="1">
    <citation type="submission" date="2023-01" db="EMBL/GenBank/DDBJ databases">
        <title>Halorubrum ezzemoulense from Santa Pola, Spain.</title>
        <authorList>
            <person name="Feng Y."/>
            <person name="Louyakis A.S."/>
            <person name="Gogarten J.P."/>
        </authorList>
    </citation>
    <scope>NUCLEOTIDE SEQUENCE [LARGE SCALE GENOMIC DNA]</scope>
    <source>
        <strain evidence="1 2">AMM015</strain>
    </source>
</reference>
<keyword evidence="2" id="KW-1185">Reference proteome</keyword>
<dbReference type="Proteomes" id="UP001210528">
    <property type="component" value="Unassembled WGS sequence"/>
</dbReference>
<organism evidence="1 2">
    <name type="scientific">Halorubrum ezzemoulense</name>
    <name type="common">Halorubrum chaoviator</name>
    <dbReference type="NCBI Taxonomy" id="337243"/>
    <lineage>
        <taxon>Archaea</taxon>
        <taxon>Methanobacteriati</taxon>
        <taxon>Methanobacteriota</taxon>
        <taxon>Stenosarchaea group</taxon>
        <taxon>Halobacteria</taxon>
        <taxon>Halobacteriales</taxon>
        <taxon>Haloferacaceae</taxon>
        <taxon>Halorubrum</taxon>
    </lineage>
</organism>
<accession>A0ABT4Z7K9</accession>
<proteinExistence type="predicted"/>
<sequence>MGTGAFTSVEAERSVSVNTAGDANAYLKFSSDNDFVSNNNADELTIDLGGPSNSENGRGFNQNAASVIHEVFAITNQGEDDIELSLEYSGDGRVVSEVDNADLDWSEGVYFELADEENETLAPGQYTTVDVAVVEQNGNSVRGGTLTINADSI</sequence>
<dbReference type="RefSeq" id="WP_271941523.1">
    <property type="nucleotide sequence ID" value="NZ_JAQLTY010000001.1"/>
</dbReference>
<evidence type="ECO:0000313" key="1">
    <source>
        <dbReference type="EMBL" id="MDB2294171.1"/>
    </source>
</evidence>
<evidence type="ECO:0000313" key="2">
    <source>
        <dbReference type="Proteomes" id="UP001210528"/>
    </source>
</evidence>
<protein>
    <recommendedName>
        <fullName evidence="3">Flagellin</fullName>
    </recommendedName>
</protein>
<dbReference type="EMBL" id="JAQLUK010000061">
    <property type="protein sequence ID" value="MDB2294171.1"/>
    <property type="molecule type" value="Genomic_DNA"/>
</dbReference>
<gene>
    <name evidence="1" type="ORF">PM085_18280</name>
</gene>
<name>A0ABT4Z7K9_HALEZ</name>
<evidence type="ECO:0008006" key="3">
    <source>
        <dbReference type="Google" id="ProtNLM"/>
    </source>
</evidence>